<dbReference type="InterPro" id="IPR003488">
    <property type="entry name" value="DprA"/>
</dbReference>
<reference evidence="3 4" key="1">
    <citation type="submission" date="2019-09" db="EMBL/GenBank/DDBJ databases">
        <title>Bifidobacterium canis sp. nov., isolated from the digestive tract of German Shepherd dog puppy.</title>
        <authorList>
            <person name="Bunesova V."/>
        </authorList>
    </citation>
    <scope>NUCLEOTIDE SEQUENCE [LARGE SCALE GENOMIC DNA]</scope>
    <source>
        <strain evidence="3 4">GSD1FS</strain>
    </source>
</reference>
<dbReference type="GO" id="GO:0009294">
    <property type="term" value="P:DNA-mediated transformation"/>
    <property type="evidence" value="ECO:0007669"/>
    <property type="project" value="InterPro"/>
</dbReference>
<dbReference type="PANTHER" id="PTHR43022">
    <property type="entry name" value="PROTEIN SMF"/>
    <property type="match status" value="1"/>
</dbReference>
<dbReference type="PANTHER" id="PTHR43022:SF1">
    <property type="entry name" value="PROTEIN SMF"/>
    <property type="match status" value="1"/>
</dbReference>
<feature type="domain" description="Smf/DprA SLOG" evidence="2">
    <location>
        <begin position="142"/>
        <end position="363"/>
    </location>
</feature>
<dbReference type="Gene3D" id="3.40.50.450">
    <property type="match status" value="1"/>
</dbReference>
<dbReference type="InterPro" id="IPR057666">
    <property type="entry name" value="DrpA_SLOG"/>
</dbReference>
<proteinExistence type="inferred from homology"/>
<organism evidence="3 4">
    <name type="scientific">Bifidobacterium canis</name>
    <dbReference type="NCBI Taxonomy" id="2610880"/>
    <lineage>
        <taxon>Bacteria</taxon>
        <taxon>Bacillati</taxon>
        <taxon>Actinomycetota</taxon>
        <taxon>Actinomycetes</taxon>
        <taxon>Bifidobacteriales</taxon>
        <taxon>Bifidobacteriaceae</taxon>
        <taxon>Bifidobacterium</taxon>
    </lineage>
</organism>
<sequence length="385" mass="41514">MTCMKGLVMTEHFPSAADVAPLMESFDERLARILLTECMESANALMTALLKGFDGAYPASQALHALLAIAVASNEAAESRAWSAAERVFILGTARWGRKAHARGVDAFKHAAAHWIERLEQLPTFHPDELQDIYTEHGDYQVVVPGDLSWPISLNDLELRSDWAPPLALWLQGDIQALTACERPLSVVGSRGVNDYGRHVARTLACQTALNGHTVVSGGAIGADAAAHWGALDAMAQLGPDVAGPTIDVFAGGLNHCGPLSNMRLFEQIRMQHGALISECVPSTVPEARRFLLRNRIIAALSYTVVVAQARLRSGALNTAGWANELNRRLFAAPGDITMPSHAGCNKLIADQEAYLLSSTSNIDEICHESHEPRKVGKSALTTFA</sequence>
<dbReference type="AlphaFoldDB" id="A0A7K1J393"/>
<protein>
    <submittedName>
        <fullName evidence="3">DNA protecting protein DprA</fullName>
    </submittedName>
</protein>
<dbReference type="EMBL" id="WNLP01000001">
    <property type="protein sequence ID" value="MUH58945.1"/>
    <property type="molecule type" value="Genomic_DNA"/>
</dbReference>
<comment type="similarity">
    <text evidence="1">Belongs to the DprA/Smf family.</text>
</comment>
<dbReference type="SUPFAM" id="SSF102405">
    <property type="entry name" value="MCP/YpsA-like"/>
    <property type="match status" value="1"/>
</dbReference>
<evidence type="ECO:0000313" key="4">
    <source>
        <dbReference type="Proteomes" id="UP000487882"/>
    </source>
</evidence>
<evidence type="ECO:0000259" key="2">
    <source>
        <dbReference type="Pfam" id="PF02481"/>
    </source>
</evidence>
<dbReference type="Proteomes" id="UP000487882">
    <property type="component" value="Unassembled WGS sequence"/>
</dbReference>
<accession>A0A7K1J393</accession>
<evidence type="ECO:0000256" key="1">
    <source>
        <dbReference type="ARBA" id="ARBA00006525"/>
    </source>
</evidence>
<gene>
    <name evidence="3" type="ORF">GSD1FS_0243</name>
</gene>
<name>A0A7K1J393_9BIFI</name>
<dbReference type="Pfam" id="PF02481">
    <property type="entry name" value="DNA_processg_A"/>
    <property type="match status" value="1"/>
</dbReference>
<evidence type="ECO:0000313" key="3">
    <source>
        <dbReference type="EMBL" id="MUH58945.1"/>
    </source>
</evidence>
<comment type="caution">
    <text evidence="3">The sequence shown here is derived from an EMBL/GenBank/DDBJ whole genome shotgun (WGS) entry which is preliminary data.</text>
</comment>
<keyword evidence="4" id="KW-1185">Reference proteome</keyword>